<evidence type="ECO:0000256" key="5">
    <source>
        <dbReference type="ARBA" id="ARBA00023136"/>
    </source>
</evidence>
<sequence length="661" mass="74181">MLSLKLAWGNLKKGLSNFAPFLMATIVMYTLLFIVISIGASPSLDKLVGGESVALLMNFAVFILGIFGAIILIYSYRFLQVQRAREFGLYDILGLGKKRIITVSAFELVFSYFITIVLGTIIGFALSKFLFLIFINLMGGNYFNLIITPQIIGMTSLIFLAYFVVLFFIGAIIIKRSSSLDLLHEESKGEKEPKANRLLAFISIILLIAGYGIALSVQNPVEALVKFMIAVLLVILGTYSFYISFTIWYLKWRKKRDSYYEPKNFITISSMLYRMKQNAVGLANITILLSMALVTIVVTVGIFVSTTNTVNNQYPQEAKTTFVAPQGTSRDTLSNEITQTANKANVNVRNVKTIAVANDLMFRVASNKNGHLTTNKADTSFKTNNVITANLITRDDLMALGNKVPKLKDGEIAVYNLQGNASDDLKTVTWFNQKFQVTQHLDQVKHYPGSIVYTDTFLIVVPNATTFDQASKEYLTSAGVYEKNNKAFLTLFDLKPSDTKRFDKAFNTEVKQHKQITGYTSYRSETNAMQKAVIGGFMFIGFVLGIGFILGAALIIYYKQLSEGAQDKRSYRILQEIGLSKREISRSIKAQVRFVFFLPIVVTIIHFLFAYRMVKNSINIFGMSDNILIIAVSALVIAIVALIYWIIYKATSRVYYKIVER</sequence>
<dbReference type="GO" id="GO:0005886">
    <property type="term" value="C:plasma membrane"/>
    <property type="evidence" value="ECO:0007669"/>
    <property type="project" value="UniProtKB-SubCell"/>
</dbReference>
<dbReference type="GO" id="GO:0055085">
    <property type="term" value="P:transmembrane transport"/>
    <property type="evidence" value="ECO:0007669"/>
    <property type="project" value="UniProtKB-UniRule"/>
</dbReference>
<dbReference type="EMBL" id="SDGZ01000015">
    <property type="protein sequence ID" value="TYC49042.1"/>
    <property type="molecule type" value="Genomic_DNA"/>
</dbReference>
<feature type="transmembrane region" description="Helical" evidence="6">
    <location>
        <begin position="195"/>
        <end position="215"/>
    </location>
</feature>
<keyword evidence="9" id="KW-1185">Reference proteome</keyword>
<evidence type="ECO:0000259" key="7">
    <source>
        <dbReference type="Pfam" id="PF02687"/>
    </source>
</evidence>
<comment type="subcellular location">
    <subcellularLocation>
        <location evidence="1 6">Cell membrane</location>
        <topology evidence="1 6">Multi-pass membrane protein</topology>
    </subcellularLocation>
</comment>
<comment type="similarity">
    <text evidence="6">Belongs to the ABC-4 integral membrane protein family.</text>
</comment>
<proteinExistence type="inferred from homology"/>
<evidence type="ECO:0000256" key="4">
    <source>
        <dbReference type="ARBA" id="ARBA00022989"/>
    </source>
</evidence>
<name>A0A6C2C5M6_9LACO</name>
<reference evidence="8 9" key="1">
    <citation type="submission" date="2019-01" db="EMBL/GenBank/DDBJ databases">
        <title>Weissella sp. nov., a novel lactic acid bacterium isolated from animal feces.</title>
        <authorList>
            <person name="Wang L.-T."/>
        </authorList>
    </citation>
    <scope>NUCLEOTIDE SEQUENCE [LARGE SCALE GENOMIC DNA]</scope>
    <source>
        <strain evidence="8 9">8H-2</strain>
    </source>
</reference>
<dbReference type="PANTHER" id="PTHR46795">
    <property type="entry name" value="ABC TRANSPORTER PERMEASE-RELATED-RELATED"/>
    <property type="match status" value="1"/>
</dbReference>
<evidence type="ECO:0000313" key="8">
    <source>
        <dbReference type="EMBL" id="TYC49042.1"/>
    </source>
</evidence>
<protein>
    <submittedName>
        <fullName evidence="8">ABC transporter permease</fullName>
    </submittedName>
</protein>
<organism evidence="8 9">
    <name type="scientific">Weissella muntiaci</name>
    <dbReference type="NCBI Taxonomy" id="2508881"/>
    <lineage>
        <taxon>Bacteria</taxon>
        <taxon>Bacillati</taxon>
        <taxon>Bacillota</taxon>
        <taxon>Bacilli</taxon>
        <taxon>Lactobacillales</taxon>
        <taxon>Lactobacillaceae</taxon>
        <taxon>Weissella</taxon>
    </lineage>
</organism>
<comment type="caution">
    <text evidence="8">The sequence shown here is derived from an EMBL/GenBank/DDBJ whole genome shotgun (WGS) entry which is preliminary data.</text>
</comment>
<dbReference type="Pfam" id="PF02687">
    <property type="entry name" value="FtsX"/>
    <property type="match status" value="1"/>
</dbReference>
<feature type="domain" description="ABC3 transporter permease C-terminal" evidence="7">
    <location>
        <begin position="59"/>
        <end position="179"/>
    </location>
</feature>
<evidence type="ECO:0000256" key="1">
    <source>
        <dbReference type="ARBA" id="ARBA00004651"/>
    </source>
</evidence>
<keyword evidence="4 6" id="KW-1133">Transmembrane helix</keyword>
<dbReference type="OrthoDB" id="1705903at2"/>
<dbReference type="PIRSF" id="PIRSF018968">
    <property type="entry name" value="ABC_permease_BceB"/>
    <property type="match status" value="1"/>
</dbReference>
<dbReference type="InterPro" id="IPR052536">
    <property type="entry name" value="ABC-4_Integral_Memb_Prot"/>
</dbReference>
<evidence type="ECO:0000256" key="6">
    <source>
        <dbReference type="PIRNR" id="PIRNR018968"/>
    </source>
</evidence>
<feature type="transmembrane region" description="Helical" evidence="6">
    <location>
        <begin position="53"/>
        <end position="79"/>
    </location>
</feature>
<dbReference type="PANTHER" id="PTHR46795:SF3">
    <property type="entry name" value="ABC TRANSPORTER PERMEASE"/>
    <property type="match status" value="1"/>
</dbReference>
<keyword evidence="2 6" id="KW-1003">Cell membrane</keyword>
<feature type="transmembrane region" description="Helical" evidence="6">
    <location>
        <begin position="100"/>
        <end position="131"/>
    </location>
</feature>
<feature type="transmembrane region" description="Helical" evidence="6">
    <location>
        <begin position="279"/>
        <end position="304"/>
    </location>
</feature>
<keyword evidence="6" id="KW-0813">Transport</keyword>
<evidence type="ECO:0000256" key="2">
    <source>
        <dbReference type="ARBA" id="ARBA00022475"/>
    </source>
</evidence>
<accession>A0A6C2C5M6</accession>
<feature type="transmembrane region" description="Helical" evidence="6">
    <location>
        <begin position="151"/>
        <end position="174"/>
    </location>
</feature>
<evidence type="ECO:0000256" key="3">
    <source>
        <dbReference type="ARBA" id="ARBA00022692"/>
    </source>
</evidence>
<feature type="transmembrane region" description="Helical" evidence="6">
    <location>
        <begin position="533"/>
        <end position="558"/>
    </location>
</feature>
<dbReference type="AlphaFoldDB" id="A0A6C2C5M6"/>
<dbReference type="InterPro" id="IPR027022">
    <property type="entry name" value="ABC_permease_BceB-typ"/>
</dbReference>
<keyword evidence="3 6" id="KW-0812">Transmembrane</keyword>
<dbReference type="InterPro" id="IPR003838">
    <property type="entry name" value="ABC3_permease_C"/>
</dbReference>
<dbReference type="Proteomes" id="UP000371977">
    <property type="component" value="Unassembled WGS sequence"/>
</dbReference>
<feature type="transmembrane region" description="Helical" evidence="6">
    <location>
        <begin position="626"/>
        <end position="647"/>
    </location>
</feature>
<feature type="transmembrane region" description="Helical" evidence="6">
    <location>
        <begin position="594"/>
        <end position="614"/>
    </location>
</feature>
<evidence type="ECO:0000313" key="9">
    <source>
        <dbReference type="Proteomes" id="UP000371977"/>
    </source>
</evidence>
<dbReference type="RefSeq" id="WP_148622904.1">
    <property type="nucleotide sequence ID" value="NZ_SDGZ01000015.1"/>
</dbReference>
<feature type="transmembrane region" description="Helical" evidence="6">
    <location>
        <begin position="21"/>
        <end position="41"/>
    </location>
</feature>
<gene>
    <name evidence="8" type="ORF">ESZ50_07290</name>
</gene>
<keyword evidence="5 6" id="KW-0472">Membrane</keyword>
<feature type="transmembrane region" description="Helical" evidence="6">
    <location>
        <begin position="227"/>
        <end position="250"/>
    </location>
</feature>